<proteinExistence type="predicted"/>
<dbReference type="EMBL" id="KN880706">
    <property type="protein sequence ID" value="KIY63295.1"/>
    <property type="molecule type" value="Genomic_DNA"/>
</dbReference>
<dbReference type="OrthoDB" id="2651020at2759"/>
<evidence type="ECO:0000313" key="1">
    <source>
        <dbReference type="EMBL" id="KIY63295.1"/>
    </source>
</evidence>
<dbReference type="Proteomes" id="UP000054007">
    <property type="component" value="Unassembled WGS sequence"/>
</dbReference>
<dbReference type="AlphaFoldDB" id="A0A0D7AZA5"/>
<evidence type="ECO:0000313" key="2">
    <source>
        <dbReference type="Proteomes" id="UP000054007"/>
    </source>
</evidence>
<accession>A0A0D7AZA5</accession>
<name>A0A0D7AZA5_9AGAR</name>
<sequence length="158" mass="18041">MNVAVDQYQPHDDLCDLLTKMRLEPLNQDVVSLARENRETTKSLKKFVASQRSLMQHTGCRNGVRAFGCAYLQAIHDQLESYPTTNGEYLEALFTHREIFAAFPSGHRTCVNGMLALAAALESREWRTDRDEDYEAVSAFRHEAKMMMQCGMFRADDS</sequence>
<reference evidence="1 2" key="1">
    <citation type="journal article" date="2015" name="Fungal Genet. Biol.">
        <title>Evolution of novel wood decay mechanisms in Agaricales revealed by the genome sequences of Fistulina hepatica and Cylindrobasidium torrendii.</title>
        <authorList>
            <person name="Floudas D."/>
            <person name="Held B.W."/>
            <person name="Riley R."/>
            <person name="Nagy L.G."/>
            <person name="Koehler G."/>
            <person name="Ransdell A.S."/>
            <person name="Younus H."/>
            <person name="Chow J."/>
            <person name="Chiniquy J."/>
            <person name="Lipzen A."/>
            <person name="Tritt A."/>
            <person name="Sun H."/>
            <person name="Haridas S."/>
            <person name="LaButti K."/>
            <person name="Ohm R.A."/>
            <person name="Kues U."/>
            <person name="Blanchette R.A."/>
            <person name="Grigoriev I.V."/>
            <person name="Minto R.E."/>
            <person name="Hibbett D.S."/>
        </authorList>
    </citation>
    <scope>NUCLEOTIDE SEQUENCE [LARGE SCALE GENOMIC DNA]</scope>
    <source>
        <strain evidence="1 2">FP15055 ss-10</strain>
    </source>
</reference>
<keyword evidence="2" id="KW-1185">Reference proteome</keyword>
<protein>
    <submittedName>
        <fullName evidence="1">Uncharacterized protein</fullName>
    </submittedName>
</protein>
<gene>
    <name evidence="1" type="ORF">CYLTODRAFT_414128</name>
</gene>
<organism evidence="1 2">
    <name type="scientific">Cylindrobasidium torrendii FP15055 ss-10</name>
    <dbReference type="NCBI Taxonomy" id="1314674"/>
    <lineage>
        <taxon>Eukaryota</taxon>
        <taxon>Fungi</taxon>
        <taxon>Dikarya</taxon>
        <taxon>Basidiomycota</taxon>
        <taxon>Agaricomycotina</taxon>
        <taxon>Agaricomycetes</taxon>
        <taxon>Agaricomycetidae</taxon>
        <taxon>Agaricales</taxon>
        <taxon>Marasmiineae</taxon>
        <taxon>Physalacriaceae</taxon>
        <taxon>Cylindrobasidium</taxon>
    </lineage>
</organism>